<evidence type="ECO:0000313" key="11">
    <source>
        <dbReference type="Proteomes" id="UP000027284"/>
    </source>
</evidence>
<keyword evidence="2 6" id="KW-0949">S-adenosyl-L-methionine</keyword>
<dbReference type="InterPro" id="IPR020050">
    <property type="entry name" value="FO_synthase_su2"/>
</dbReference>
<dbReference type="GO" id="GO:0005506">
    <property type="term" value="F:iron ion binding"/>
    <property type="evidence" value="ECO:0007669"/>
    <property type="project" value="UniProtKB-UniRule"/>
</dbReference>
<comment type="catalytic activity">
    <reaction evidence="6">
        <text>3-[(1-carboxyvinyl)-oxy]benzoate + S-adenosyl-L-methionine + H2O = 6-amino-6-deoxyfutalosine + hydrogencarbonate + L-methionine + H(+)</text>
        <dbReference type="Rhea" id="RHEA:33075"/>
        <dbReference type="ChEBI" id="CHEBI:15377"/>
        <dbReference type="ChEBI" id="CHEBI:15378"/>
        <dbReference type="ChEBI" id="CHEBI:17544"/>
        <dbReference type="ChEBI" id="CHEBI:57844"/>
        <dbReference type="ChEBI" id="CHEBI:59789"/>
        <dbReference type="ChEBI" id="CHEBI:64286"/>
        <dbReference type="ChEBI" id="CHEBI:76981"/>
        <dbReference type="EC" id="2.5.1.120"/>
    </reaction>
</comment>
<reference evidence="10 11" key="1">
    <citation type="submission" date="2014-04" db="EMBL/GenBank/DDBJ databases">
        <title>The Genome Sequence of Thermoanaerobaculum aquaticum MP-01, The First Cultivated Group 23 Acidobacterium.</title>
        <authorList>
            <person name="Stamps B.W."/>
            <person name="Losey N.A."/>
            <person name="Lawson P.A."/>
            <person name="Stevenson B.S."/>
        </authorList>
    </citation>
    <scope>NUCLEOTIDE SEQUENCE [LARGE SCALE GENOMIC DNA]</scope>
    <source>
        <strain evidence="10 11">MP-01</strain>
    </source>
</reference>
<keyword evidence="1 6" id="KW-0004">4Fe-4S</keyword>
<dbReference type="UniPathway" id="UPA00079"/>
<dbReference type="GO" id="GO:0102573">
    <property type="term" value="F:aminodeoxyfutalosine synthase activity"/>
    <property type="evidence" value="ECO:0007669"/>
    <property type="project" value="UniProtKB-EC"/>
</dbReference>
<comment type="function">
    <text evidence="6">Radical SAM enzyme that catalyzes the addition of the adenosyl radical to the double bond of 3-[(1-carboxyvinyl)oxy]benzoate, leading to aminodeoxyfutalosine (AFL), a key intermediate in the formation of menaquinone (MK, vitamin K2) from chorismate.</text>
</comment>
<keyword evidence="6" id="KW-0808">Transferase</keyword>
<dbReference type="NCBIfam" id="TIGR00423">
    <property type="entry name" value="CofH family radical SAM protein"/>
    <property type="match status" value="1"/>
</dbReference>
<dbReference type="SFLD" id="SFLDF00343">
    <property type="entry name" value="aminofutalosine_synthase_(mqnE"/>
    <property type="match status" value="1"/>
</dbReference>
<dbReference type="PANTHER" id="PTHR43076">
    <property type="entry name" value="FO SYNTHASE (COFH)"/>
    <property type="match status" value="1"/>
</dbReference>
<dbReference type="GO" id="GO:0044689">
    <property type="term" value="F:7,8-didemethyl-8-hydroxy-5-deazariboflavin synthase activity"/>
    <property type="evidence" value="ECO:0007669"/>
    <property type="project" value="TreeGrafter"/>
</dbReference>
<feature type="binding site" evidence="6 7">
    <location>
        <position position="73"/>
    </location>
    <ligand>
        <name>[4Fe-4S] cluster</name>
        <dbReference type="ChEBI" id="CHEBI:49883"/>
        <note>4Fe-4S-S-AdoMet</note>
    </ligand>
</feature>
<dbReference type="InterPro" id="IPR007197">
    <property type="entry name" value="rSAM"/>
</dbReference>
<keyword evidence="6" id="KW-0474">Menaquinone biosynthesis</keyword>
<dbReference type="Pfam" id="PF19288">
    <property type="entry name" value="CofH_C"/>
    <property type="match status" value="1"/>
</dbReference>
<comment type="caution">
    <text evidence="10">The sequence shown here is derived from an EMBL/GenBank/DDBJ whole genome shotgun (WGS) entry which is preliminary data.</text>
</comment>
<dbReference type="CDD" id="cd01335">
    <property type="entry name" value="Radical_SAM"/>
    <property type="match status" value="1"/>
</dbReference>
<comment type="pathway">
    <text evidence="6">Quinol/quinone metabolism; menaquinone biosynthesis.</text>
</comment>
<comment type="cofactor">
    <cofactor evidence="6 7">
        <name>[4Fe-4S] cluster</name>
        <dbReference type="ChEBI" id="CHEBI:49883"/>
    </cofactor>
    <text evidence="6 7">Binds 1 [4Fe-4S] cluster. The cluster is coordinated with 3 cysteines and an exchangeable S-adenosyl-L-methionine.</text>
</comment>
<gene>
    <name evidence="6" type="primary">mqnE</name>
    <name evidence="10" type="ORF">EG19_06455</name>
</gene>
<name>A0A062XRG9_9BACT</name>
<dbReference type="SFLD" id="SFLDG01064">
    <property type="entry name" value="F420__menaquinone_cofactor_bio"/>
    <property type="match status" value="1"/>
</dbReference>
<keyword evidence="11" id="KW-1185">Reference proteome</keyword>
<evidence type="ECO:0000313" key="10">
    <source>
        <dbReference type="EMBL" id="KDA53388.1"/>
    </source>
</evidence>
<evidence type="ECO:0000256" key="5">
    <source>
        <dbReference type="ARBA" id="ARBA00023014"/>
    </source>
</evidence>
<evidence type="ECO:0000256" key="7">
    <source>
        <dbReference type="PIRSR" id="PIRSR004762-1"/>
    </source>
</evidence>
<dbReference type="SUPFAM" id="SSF102114">
    <property type="entry name" value="Radical SAM enzymes"/>
    <property type="match status" value="1"/>
</dbReference>
<evidence type="ECO:0000256" key="4">
    <source>
        <dbReference type="ARBA" id="ARBA00023004"/>
    </source>
</evidence>
<dbReference type="PIRSF" id="PIRSF004762">
    <property type="entry name" value="CHP00423"/>
    <property type="match status" value="1"/>
</dbReference>
<dbReference type="AlphaFoldDB" id="A0A062XRG9"/>
<dbReference type="Gene3D" id="3.20.20.70">
    <property type="entry name" value="Aldolase class I"/>
    <property type="match status" value="1"/>
</dbReference>
<keyword evidence="4 6" id="KW-0408">Iron</keyword>
<dbReference type="PANTHER" id="PTHR43076:SF7">
    <property type="entry name" value="AMINODEOXYFUTALOSINE SYNTHASE"/>
    <property type="match status" value="1"/>
</dbReference>
<keyword evidence="5 6" id="KW-0411">Iron-sulfur</keyword>
<dbReference type="EC" id="2.5.1.120" evidence="6"/>
<evidence type="ECO:0000256" key="8">
    <source>
        <dbReference type="PIRSR" id="PIRSR004762-2"/>
    </source>
</evidence>
<dbReference type="Proteomes" id="UP000027284">
    <property type="component" value="Unassembled WGS sequence"/>
</dbReference>
<evidence type="ECO:0000256" key="1">
    <source>
        <dbReference type="ARBA" id="ARBA00022485"/>
    </source>
</evidence>
<dbReference type="SFLD" id="SFLDG01389">
    <property type="entry name" value="menaquinone_synthsis_involved"/>
    <property type="match status" value="1"/>
</dbReference>
<dbReference type="GO" id="GO:0051539">
    <property type="term" value="F:4 iron, 4 sulfur cluster binding"/>
    <property type="evidence" value="ECO:0007669"/>
    <property type="project" value="UniProtKB-KW"/>
</dbReference>
<dbReference type="NCBIfam" id="TIGR03700">
    <property type="entry name" value="mena_SCO4494"/>
    <property type="match status" value="1"/>
</dbReference>
<dbReference type="InterPro" id="IPR013785">
    <property type="entry name" value="Aldolase_TIM"/>
</dbReference>
<dbReference type="STRING" id="1312852.EG19_06455"/>
<dbReference type="GO" id="GO:0009234">
    <property type="term" value="P:menaquinone biosynthetic process"/>
    <property type="evidence" value="ECO:0007669"/>
    <property type="project" value="UniProtKB-UniRule"/>
</dbReference>
<evidence type="ECO:0000259" key="9">
    <source>
        <dbReference type="PROSITE" id="PS51918"/>
    </source>
</evidence>
<dbReference type="SFLD" id="SFLDS00029">
    <property type="entry name" value="Radical_SAM"/>
    <property type="match status" value="1"/>
</dbReference>
<feature type="binding site" evidence="8">
    <location>
        <position position="181"/>
    </location>
    <ligand>
        <name>S-adenosyl-L-methionine</name>
        <dbReference type="ChEBI" id="CHEBI:59789"/>
    </ligand>
</feature>
<dbReference type="Pfam" id="PF04055">
    <property type="entry name" value="Radical_SAM"/>
    <property type="match status" value="1"/>
</dbReference>
<accession>A0A062XRG9</accession>
<dbReference type="HAMAP" id="MF_00993">
    <property type="entry name" value="MqnE"/>
    <property type="match status" value="1"/>
</dbReference>
<proteinExistence type="inferred from homology"/>
<dbReference type="RefSeq" id="WP_081800083.1">
    <property type="nucleotide sequence ID" value="NZ_JMFG01000023.1"/>
</dbReference>
<dbReference type="InterPro" id="IPR034405">
    <property type="entry name" value="F420"/>
</dbReference>
<dbReference type="PROSITE" id="PS51918">
    <property type="entry name" value="RADICAL_SAM"/>
    <property type="match status" value="1"/>
</dbReference>
<evidence type="ECO:0000256" key="3">
    <source>
        <dbReference type="ARBA" id="ARBA00022723"/>
    </source>
</evidence>
<sequence>MFRFQDPRLEPVGRKVLAGERLSFEDGMVVATTFDLLGVGRLANFVREKLHGDITYYNVNRHLNPTNVCVASCALCAFAEKYGGSRGWTYSVEQAVEVAAADVDESVTELHIVGGLHPKLGVEYYEELFRALKARFPWIHIKALTMVELDFLSQRAKLPVEEVVLRLKEAGLDSCPGGGAEIFAPEVRAQICDHKTSGERWLEVARIVHSLGLKSNCTMLYGHVERPEHRVDHLIKLRELQDQTGGFQCFIPLAFHPAHTRLSHLPGPTGKLDLQTVALARLMLDNIPHIKAYWIMLGHKTAQVALHFGANDLDGTVVDERITYAAGGQAGKGMPRAELERLIREARRIPVERDTLYRPRVPIAGLPAVPREITLPTLPS</sequence>
<protein>
    <recommendedName>
        <fullName evidence="6">Aminodeoxyfutalosine synthase</fullName>
        <shortName evidence="6">AFL synthase</shortName>
        <shortName evidence="6">Aminofutalosine synthase</shortName>
        <ecNumber evidence="6">2.5.1.120</ecNumber>
    </recommendedName>
    <alternativeName>
        <fullName evidence="6">Menaquinone biosynthetic enzyme MqnE</fullName>
    </alternativeName>
</protein>
<comment type="similarity">
    <text evidence="6">Belongs to the radical SAM superfamily. MqnE family.</text>
</comment>
<keyword evidence="3 6" id="KW-0479">Metal-binding</keyword>
<dbReference type="InterPro" id="IPR045567">
    <property type="entry name" value="CofH/MnqC-like_C"/>
</dbReference>
<organism evidence="10 11">
    <name type="scientific">Thermoanaerobaculum aquaticum</name>
    <dbReference type="NCBI Taxonomy" id="1312852"/>
    <lineage>
        <taxon>Bacteria</taxon>
        <taxon>Pseudomonadati</taxon>
        <taxon>Acidobacteriota</taxon>
        <taxon>Thermoanaerobaculia</taxon>
        <taxon>Thermoanaerobaculales</taxon>
        <taxon>Thermoanaerobaculaceae</taxon>
        <taxon>Thermoanaerobaculum</taxon>
    </lineage>
</organism>
<evidence type="ECO:0000256" key="2">
    <source>
        <dbReference type="ARBA" id="ARBA00022691"/>
    </source>
</evidence>
<feature type="domain" description="Radical SAM core" evidence="9">
    <location>
        <begin position="55"/>
        <end position="288"/>
    </location>
</feature>
<feature type="binding site" evidence="6 7">
    <location>
        <position position="69"/>
    </location>
    <ligand>
        <name>[4Fe-4S] cluster</name>
        <dbReference type="ChEBI" id="CHEBI:49883"/>
        <note>4Fe-4S-S-AdoMet</note>
    </ligand>
</feature>
<dbReference type="InterPro" id="IPR058240">
    <property type="entry name" value="rSAM_sf"/>
</dbReference>
<evidence type="ECO:0000256" key="6">
    <source>
        <dbReference type="HAMAP-Rule" id="MF_00993"/>
    </source>
</evidence>
<dbReference type="EMBL" id="JMFG01000023">
    <property type="protein sequence ID" value="KDA53388.1"/>
    <property type="molecule type" value="Genomic_DNA"/>
</dbReference>
<dbReference type="InterPro" id="IPR022432">
    <property type="entry name" value="MqnE"/>
</dbReference>
<feature type="binding site" evidence="6 7">
    <location>
        <position position="76"/>
    </location>
    <ligand>
        <name>[4Fe-4S] cluster</name>
        <dbReference type="ChEBI" id="CHEBI:49883"/>
        <note>4Fe-4S-S-AdoMet</note>
    </ligand>
</feature>